<keyword evidence="1" id="KW-0732">Signal</keyword>
<sequence length="154" mass="17623">MKPTKLSHSAFFALLVLFSLLSCKHEIVDQSSAEQELRQMEKLQIRGILEQDSTIIRKLLANDLIVNAPTNTVFDLNVVMDAFKQGYINYSSYEQKIDEIKIIENIGIVMGLEIVTPTGLTGNVGNTEKRRFTDIWMYKNNQWQMIARQATNIL</sequence>
<dbReference type="SUPFAM" id="SSF54427">
    <property type="entry name" value="NTF2-like"/>
    <property type="match status" value="1"/>
</dbReference>
<dbReference type="InterPro" id="IPR032710">
    <property type="entry name" value="NTF2-like_dom_sf"/>
</dbReference>
<dbReference type="PROSITE" id="PS51257">
    <property type="entry name" value="PROKAR_LIPOPROTEIN"/>
    <property type="match status" value="1"/>
</dbReference>
<dbReference type="EMBL" id="JBHSGP010000004">
    <property type="protein sequence ID" value="MFC4721017.1"/>
    <property type="molecule type" value="Genomic_DNA"/>
</dbReference>
<reference evidence="4" key="1">
    <citation type="journal article" date="2019" name="Int. J. Syst. Evol. Microbiol.">
        <title>The Global Catalogue of Microorganisms (GCM) 10K type strain sequencing project: providing services to taxonomists for standard genome sequencing and annotation.</title>
        <authorList>
            <consortium name="The Broad Institute Genomics Platform"/>
            <consortium name="The Broad Institute Genome Sequencing Center for Infectious Disease"/>
            <person name="Wu L."/>
            <person name="Ma J."/>
        </authorList>
    </citation>
    <scope>NUCLEOTIDE SEQUENCE [LARGE SCALE GENOMIC DNA]</scope>
    <source>
        <strain evidence="4">CCUG 63682</strain>
    </source>
</reference>
<feature type="domain" description="DUF4440" evidence="2">
    <location>
        <begin position="38"/>
        <end position="145"/>
    </location>
</feature>
<keyword evidence="4" id="KW-1185">Reference proteome</keyword>
<protein>
    <submittedName>
        <fullName evidence="3">Nuclear transport factor 2 family protein</fullName>
    </submittedName>
</protein>
<evidence type="ECO:0000313" key="3">
    <source>
        <dbReference type="EMBL" id="MFC4721017.1"/>
    </source>
</evidence>
<evidence type="ECO:0000313" key="4">
    <source>
        <dbReference type="Proteomes" id="UP001595953"/>
    </source>
</evidence>
<feature type="chain" id="PRO_5045456545" evidence="1">
    <location>
        <begin position="25"/>
        <end position="154"/>
    </location>
</feature>
<comment type="caution">
    <text evidence="3">The sequence shown here is derived from an EMBL/GenBank/DDBJ whole genome shotgun (WGS) entry which is preliminary data.</text>
</comment>
<proteinExistence type="predicted"/>
<organism evidence="3 4">
    <name type="scientific">Geojedonia litorea</name>
    <dbReference type="NCBI Taxonomy" id="1268269"/>
    <lineage>
        <taxon>Bacteria</taxon>
        <taxon>Pseudomonadati</taxon>
        <taxon>Bacteroidota</taxon>
        <taxon>Flavobacteriia</taxon>
        <taxon>Flavobacteriales</taxon>
        <taxon>Flavobacteriaceae</taxon>
        <taxon>Geojedonia</taxon>
    </lineage>
</organism>
<dbReference type="RefSeq" id="WP_387960314.1">
    <property type="nucleotide sequence ID" value="NZ_JBHSGP010000004.1"/>
</dbReference>
<name>A0ABV9MYH1_9FLAO</name>
<dbReference type="Proteomes" id="UP001595953">
    <property type="component" value="Unassembled WGS sequence"/>
</dbReference>
<evidence type="ECO:0000259" key="2">
    <source>
        <dbReference type="Pfam" id="PF14534"/>
    </source>
</evidence>
<dbReference type="Gene3D" id="3.10.450.50">
    <property type="match status" value="1"/>
</dbReference>
<gene>
    <name evidence="3" type="ORF">ACFO5O_01685</name>
</gene>
<evidence type="ECO:0000256" key="1">
    <source>
        <dbReference type="SAM" id="SignalP"/>
    </source>
</evidence>
<dbReference type="Pfam" id="PF14534">
    <property type="entry name" value="DUF4440"/>
    <property type="match status" value="1"/>
</dbReference>
<dbReference type="InterPro" id="IPR027843">
    <property type="entry name" value="DUF4440"/>
</dbReference>
<accession>A0ABV9MYH1</accession>
<feature type="signal peptide" evidence="1">
    <location>
        <begin position="1"/>
        <end position="24"/>
    </location>
</feature>